<accession>A0A6J4VIT3</accession>
<dbReference type="InterPro" id="IPR036264">
    <property type="entry name" value="Bact_exopeptidase_dim_dom"/>
</dbReference>
<dbReference type="NCBIfam" id="NF006053">
    <property type="entry name" value="PRK08201.1"/>
    <property type="match status" value="1"/>
</dbReference>
<protein>
    <submittedName>
        <fullName evidence="5">Acetylornithine deacetylase/Succinyl-diaminopimelate desuccinylase and related deacylases</fullName>
    </submittedName>
</protein>
<evidence type="ECO:0000256" key="2">
    <source>
        <dbReference type="ARBA" id="ARBA00022723"/>
    </source>
</evidence>
<dbReference type="InterPro" id="IPR011650">
    <property type="entry name" value="Peptidase_M20_dimer"/>
</dbReference>
<dbReference type="InterPro" id="IPR002933">
    <property type="entry name" value="Peptidase_M20"/>
</dbReference>
<dbReference type="NCBIfam" id="NF006579">
    <property type="entry name" value="PRK09104.1"/>
    <property type="match status" value="1"/>
</dbReference>
<dbReference type="AlphaFoldDB" id="A0A6J4VIT3"/>
<dbReference type="SUPFAM" id="SSF55031">
    <property type="entry name" value="Bacterial exopeptidase dimerisation domain"/>
    <property type="match status" value="1"/>
</dbReference>
<reference evidence="5" key="1">
    <citation type="submission" date="2020-02" db="EMBL/GenBank/DDBJ databases">
        <authorList>
            <person name="Meier V. D."/>
        </authorList>
    </citation>
    <scope>NUCLEOTIDE SEQUENCE</scope>
    <source>
        <strain evidence="5">AVDCRST_MAG86</strain>
    </source>
</reference>
<evidence type="ECO:0000256" key="1">
    <source>
        <dbReference type="ARBA" id="ARBA00022670"/>
    </source>
</evidence>
<gene>
    <name evidence="5" type="ORF">AVDCRST_MAG86-2748</name>
</gene>
<keyword evidence="1" id="KW-0645">Protease</keyword>
<dbReference type="GO" id="GO:0006508">
    <property type="term" value="P:proteolysis"/>
    <property type="evidence" value="ECO:0007669"/>
    <property type="project" value="UniProtKB-KW"/>
</dbReference>
<evidence type="ECO:0000313" key="5">
    <source>
        <dbReference type="EMBL" id="CAA9580652.1"/>
    </source>
</evidence>
<sequence>MNVHDYLEAHKDAILRDVIEFASIPSISTDPQYQGEVARAARWVAQQLTAAGPLEVDIIETGGHPIVFAEWLGAPGKPTVLVYGHYDVQPPDPLEKWQTPPFSPTLRGDRLYARGVSDDKAPLLTTIKVAQAYFASEGRLPLNVKFLFEGEEEVGSPSLEGFIKEQAERLRADFVISADGAMWRADVPSLNVSTRGLAALEFSVFGPGKDLHSGRHGGGVANPLHAAARLIASLHDENGRVTVAGFYDDVEGLSLSERQAVTELPFDEAAYLAEVGSPTPYGEAGYTTLERQWHRPTLEVNGLWGGYQGEGSKTVIPSEAHAKITCRLVPRQDPKDIVQKLTRHLEAHQPEGVRLVVRVPEHSASAYRLPLEHPGLRAAQEVLRDLYGKEPLLVGVGGTVPVCETFQRHLKMDTVFFAFGVGDEDIHAPNEFFRVPRLHEGLGAWARLWERLGQDV</sequence>
<dbReference type="Gene3D" id="3.30.70.360">
    <property type="match status" value="1"/>
</dbReference>
<dbReference type="InterPro" id="IPR051458">
    <property type="entry name" value="Cyt/Met_Dipeptidase"/>
</dbReference>
<dbReference type="SUPFAM" id="SSF53187">
    <property type="entry name" value="Zn-dependent exopeptidases"/>
    <property type="match status" value="1"/>
</dbReference>
<dbReference type="EMBL" id="CADCWP010000248">
    <property type="protein sequence ID" value="CAA9580652.1"/>
    <property type="molecule type" value="Genomic_DNA"/>
</dbReference>
<dbReference type="NCBIfam" id="NF005914">
    <property type="entry name" value="PRK07907.1"/>
    <property type="match status" value="1"/>
</dbReference>
<dbReference type="GO" id="GO:0008233">
    <property type="term" value="F:peptidase activity"/>
    <property type="evidence" value="ECO:0007669"/>
    <property type="project" value="UniProtKB-KW"/>
</dbReference>
<dbReference type="Gene3D" id="3.40.630.10">
    <property type="entry name" value="Zn peptidases"/>
    <property type="match status" value="1"/>
</dbReference>
<keyword evidence="2" id="KW-0479">Metal-binding</keyword>
<dbReference type="PANTHER" id="PTHR43270">
    <property type="entry name" value="BETA-ALA-HIS DIPEPTIDASE"/>
    <property type="match status" value="1"/>
</dbReference>
<organism evidence="5">
    <name type="scientific">uncultured Truepera sp</name>
    <dbReference type="NCBI Taxonomy" id="543023"/>
    <lineage>
        <taxon>Bacteria</taxon>
        <taxon>Thermotogati</taxon>
        <taxon>Deinococcota</taxon>
        <taxon>Deinococci</taxon>
        <taxon>Trueperales</taxon>
        <taxon>Trueperaceae</taxon>
        <taxon>Truepera</taxon>
        <taxon>environmental samples</taxon>
    </lineage>
</organism>
<dbReference type="Pfam" id="PF01546">
    <property type="entry name" value="Peptidase_M20"/>
    <property type="match status" value="1"/>
</dbReference>
<evidence type="ECO:0000259" key="4">
    <source>
        <dbReference type="Pfam" id="PF07687"/>
    </source>
</evidence>
<evidence type="ECO:0000256" key="3">
    <source>
        <dbReference type="ARBA" id="ARBA00022801"/>
    </source>
</evidence>
<keyword evidence="3" id="KW-0378">Hydrolase</keyword>
<dbReference type="GO" id="GO:0046872">
    <property type="term" value="F:metal ion binding"/>
    <property type="evidence" value="ECO:0007669"/>
    <property type="project" value="UniProtKB-KW"/>
</dbReference>
<dbReference type="Pfam" id="PF07687">
    <property type="entry name" value="M20_dimer"/>
    <property type="match status" value="1"/>
</dbReference>
<dbReference type="PANTHER" id="PTHR43270:SF12">
    <property type="entry name" value="SUCCINYL-DIAMINOPIMELATE DESUCCINYLASE"/>
    <property type="match status" value="1"/>
</dbReference>
<feature type="domain" description="Peptidase M20 dimerisation" evidence="4">
    <location>
        <begin position="194"/>
        <end position="352"/>
    </location>
</feature>
<proteinExistence type="predicted"/>
<name>A0A6J4VIT3_9DEIN</name>